<evidence type="ECO:0000256" key="2">
    <source>
        <dbReference type="ARBA" id="ARBA00008000"/>
    </source>
</evidence>
<keyword evidence="8" id="KW-0408">Iron</keyword>
<keyword evidence="4" id="KW-0479">Metal-binding</keyword>
<dbReference type="InterPro" id="IPR016164">
    <property type="entry name" value="FAD-linked_Oxase-like_C"/>
</dbReference>
<dbReference type="InterPro" id="IPR006094">
    <property type="entry name" value="Oxid_FAD_bind_N"/>
</dbReference>
<keyword evidence="3" id="KW-0285">Flavoprotein</keyword>
<evidence type="ECO:0000256" key="4">
    <source>
        <dbReference type="ARBA" id="ARBA00022723"/>
    </source>
</evidence>
<evidence type="ECO:0000256" key="5">
    <source>
        <dbReference type="ARBA" id="ARBA00022827"/>
    </source>
</evidence>
<evidence type="ECO:0000256" key="9">
    <source>
        <dbReference type="ARBA" id="ARBA00023014"/>
    </source>
</evidence>
<dbReference type="Gene3D" id="3.30.43.10">
    <property type="entry name" value="Uridine Diphospho-n-acetylenolpyruvylglucosamine Reductase, domain 2"/>
    <property type="match status" value="1"/>
</dbReference>
<evidence type="ECO:0000313" key="14">
    <source>
        <dbReference type="Proteomes" id="UP000197068"/>
    </source>
</evidence>
<proteinExistence type="inferred from homology"/>
<dbReference type="InterPro" id="IPR017900">
    <property type="entry name" value="4Fe4S_Fe_S_CS"/>
</dbReference>
<dbReference type="PROSITE" id="PS00198">
    <property type="entry name" value="4FE4S_FER_1"/>
    <property type="match status" value="1"/>
</dbReference>
<evidence type="ECO:0000259" key="11">
    <source>
        <dbReference type="PROSITE" id="PS51379"/>
    </source>
</evidence>
<keyword evidence="9" id="KW-0411">Iron-sulfur</keyword>
<dbReference type="InterPro" id="IPR016169">
    <property type="entry name" value="FAD-bd_PCMH_sub2"/>
</dbReference>
<evidence type="ECO:0000256" key="6">
    <source>
        <dbReference type="ARBA" id="ARBA00022946"/>
    </source>
</evidence>
<dbReference type="Gene3D" id="1.10.1060.10">
    <property type="entry name" value="Alpha-helical ferredoxin"/>
    <property type="match status" value="1"/>
</dbReference>
<keyword evidence="7" id="KW-0560">Oxidoreductase</keyword>
<dbReference type="InterPro" id="IPR016167">
    <property type="entry name" value="FAD-bd_PCMH_sub1"/>
</dbReference>
<dbReference type="RefSeq" id="WP_057180784.1">
    <property type="nucleotide sequence ID" value="NZ_BDQM01000023.1"/>
</dbReference>
<keyword evidence="14" id="KW-1185">Reference proteome</keyword>
<reference evidence="13 14" key="1">
    <citation type="submission" date="2017-06" db="EMBL/GenBank/DDBJ databases">
        <title>Whole Genome Sequences of Colwellia marinimaniae MTCD1.</title>
        <authorList>
            <person name="Kusumoto H."/>
            <person name="Inoue M."/>
            <person name="Tanikawa K."/>
            <person name="Maeji H."/>
            <person name="Cameron J.H."/>
            <person name="Bartlett D.H."/>
        </authorList>
    </citation>
    <scope>NUCLEOTIDE SEQUENCE [LARGE SCALE GENOMIC DNA]</scope>
    <source>
        <strain evidence="13 14">MTCD1</strain>
    </source>
</reference>
<dbReference type="EC" id="1.1.2.4" evidence="10"/>
<dbReference type="PANTHER" id="PTHR11748:SF111">
    <property type="entry name" value="D-LACTATE DEHYDROGENASE, MITOCHONDRIAL-RELATED"/>
    <property type="match status" value="1"/>
</dbReference>
<dbReference type="SUPFAM" id="SSF46548">
    <property type="entry name" value="alpha-helical ferredoxin"/>
    <property type="match status" value="1"/>
</dbReference>
<comment type="similarity">
    <text evidence="2">Belongs to the FAD-binding oxidoreductase/transferase type 4 family.</text>
</comment>
<dbReference type="InterPro" id="IPR009051">
    <property type="entry name" value="Helical_ferredxn"/>
</dbReference>
<dbReference type="SUPFAM" id="SSF55103">
    <property type="entry name" value="FAD-linked oxidases, C-terminal domain"/>
    <property type="match status" value="1"/>
</dbReference>
<dbReference type="InterPro" id="IPR016166">
    <property type="entry name" value="FAD-bd_PCMH"/>
</dbReference>
<dbReference type="PROSITE" id="PS51387">
    <property type="entry name" value="FAD_PCMH"/>
    <property type="match status" value="1"/>
</dbReference>
<dbReference type="EMBL" id="BDQM01000023">
    <property type="protein sequence ID" value="GAW97012.1"/>
    <property type="molecule type" value="Genomic_DNA"/>
</dbReference>
<comment type="caution">
    <text evidence="13">The sequence shown here is derived from an EMBL/GenBank/DDBJ whole genome shotgun (WGS) entry which is preliminary data.</text>
</comment>
<dbReference type="Pfam" id="PF02913">
    <property type="entry name" value="FAD-oxidase_C"/>
    <property type="match status" value="1"/>
</dbReference>
<evidence type="ECO:0000313" key="13">
    <source>
        <dbReference type="EMBL" id="GAW97012.1"/>
    </source>
</evidence>
<evidence type="ECO:0000256" key="10">
    <source>
        <dbReference type="ARBA" id="ARBA00038897"/>
    </source>
</evidence>
<keyword evidence="5" id="KW-0274">FAD</keyword>
<organism evidence="13 14">
    <name type="scientific">Colwellia marinimaniae</name>
    <dbReference type="NCBI Taxonomy" id="1513592"/>
    <lineage>
        <taxon>Bacteria</taxon>
        <taxon>Pseudomonadati</taxon>
        <taxon>Pseudomonadota</taxon>
        <taxon>Gammaproteobacteria</taxon>
        <taxon>Alteromonadales</taxon>
        <taxon>Colwelliaceae</taxon>
        <taxon>Colwellia</taxon>
    </lineage>
</organism>
<dbReference type="Gene3D" id="1.10.45.10">
    <property type="entry name" value="Vanillyl-alcohol Oxidase, Chain A, domain 4"/>
    <property type="match status" value="1"/>
</dbReference>
<dbReference type="PROSITE" id="PS51379">
    <property type="entry name" value="4FE4S_FER_2"/>
    <property type="match status" value="1"/>
</dbReference>
<evidence type="ECO:0000256" key="3">
    <source>
        <dbReference type="ARBA" id="ARBA00022630"/>
    </source>
</evidence>
<dbReference type="InterPro" id="IPR036318">
    <property type="entry name" value="FAD-bd_PCMH-like_sf"/>
</dbReference>
<protein>
    <recommendedName>
        <fullName evidence="10">D-lactate dehydrogenase (cytochrome)</fullName>
        <ecNumber evidence="10">1.1.2.4</ecNumber>
    </recommendedName>
</protein>
<dbReference type="Gene3D" id="3.30.70.2740">
    <property type="match status" value="1"/>
</dbReference>
<gene>
    <name evidence="13" type="ORF">MTCD1_02638</name>
</gene>
<feature type="domain" description="4Fe-4S ferredoxin-type" evidence="11">
    <location>
        <begin position="541"/>
        <end position="572"/>
    </location>
</feature>
<evidence type="ECO:0000256" key="8">
    <source>
        <dbReference type="ARBA" id="ARBA00023004"/>
    </source>
</evidence>
<keyword evidence="6" id="KW-0809">Transit peptide</keyword>
<dbReference type="Proteomes" id="UP000197068">
    <property type="component" value="Unassembled WGS sequence"/>
</dbReference>
<sequence length="989" mass="108150">MASAKQTVAASAFIEFSQAVAKILPKDNVIERYLQRFAYGTDASFYRLVPKVVLQLDSDIQVRQVIKLANKYQVAITFRAAGTSLSGQAISDSVLIILSSLWQGIKILDQGEKISLQPGVIGAHANKALQVYARKIGPDPASINSCKIGGIAANNSSGMCCGVKDNSYHTLADIDLIFADGSQLNTADSQSRETFLQQNKSFTTRLMKIVDYVNADHALVTKIKHKYRLKNTTGYGLNALVDYSDVIDIISHLIIGSEGTLAFINNITFHTIEVLPHKSAGLFIFDNMDIACNLVLSLAQERVDAVEIMDARALNSVHGQLASIVNIDKPLNAESVALLIEISADTVEQLQVNEQQLLLHIKIVEKSIQAQKAFTIDKDEIEALWKIRKGMFPAVGSVRPKGTTVIIEDIALPLARLAEGVNDLQQLFKQFGYDEAIIFGHALAGNLHFVFTQTFASDKEISRYRDFMAKVTKMVAIDYQGSLKAEHGTGRNMAPFVEMEWGGDLYQVMKQIKTLFDPKGILNPGVIINDDSEAHLRHLKTMMATDDIIDTCIECGFCEPVCPSKDFTLTPRQRIALWRQKALLSQQISHANDSEKIALTAQLRALEKDYQFFAIDSCAATGLCGQQCPVGIDTGMFIKSLREKKNTGSKVKTFSAKVIADNFSAVSSIARLGLNTVATINHIAGNKFTKKSFKAVSTLSNNAIPLWFQAWPAGAKVIAEGEFNGQNHLLSAPVASNIETQVATPVATTKAANKVVYIPSCANRIFGCDEQAPDKRSLVAVVLSLCKKANITVIIPKGSGELCCGMPWQSKGLAQISQDKRQQFLAKVVTASEQGKWPVITDASPCALTLNQGEDSDNSATRLVIFEATEFIAKYVVDKLQINKSDECFMLHNSCSSEKMDQGRYLKQLAQLCSDNIVEPENISCCGFAGDKGFYLPELNKSALAPLKAQIPPGCQRGLSNSRTCEIGLTEHSGISYQSILYLLDQCSD</sequence>
<dbReference type="Pfam" id="PF01565">
    <property type="entry name" value="FAD_binding_4"/>
    <property type="match status" value="1"/>
</dbReference>
<dbReference type="Gene3D" id="3.30.465.10">
    <property type="match status" value="1"/>
</dbReference>
<comment type="cofactor">
    <cofactor evidence="1">
        <name>FAD</name>
        <dbReference type="ChEBI" id="CHEBI:57692"/>
    </cofactor>
</comment>
<dbReference type="InterPro" id="IPR016171">
    <property type="entry name" value="Vanillyl_alc_oxidase_C-sub2"/>
</dbReference>
<evidence type="ECO:0000259" key="12">
    <source>
        <dbReference type="PROSITE" id="PS51387"/>
    </source>
</evidence>
<accession>A0ABQ0MXQ5</accession>
<feature type="domain" description="FAD-binding PCMH-type" evidence="12">
    <location>
        <begin position="46"/>
        <end position="274"/>
    </location>
</feature>
<dbReference type="SUPFAM" id="SSF56176">
    <property type="entry name" value="FAD-binding/transporter-associated domain-like"/>
    <property type="match status" value="1"/>
</dbReference>
<dbReference type="Pfam" id="PF13183">
    <property type="entry name" value="Fer4_8"/>
    <property type="match status" value="1"/>
</dbReference>
<dbReference type="PANTHER" id="PTHR11748">
    <property type="entry name" value="D-LACTATE DEHYDROGENASE"/>
    <property type="match status" value="1"/>
</dbReference>
<name>A0ABQ0MXQ5_9GAMM</name>
<dbReference type="InterPro" id="IPR004113">
    <property type="entry name" value="FAD-bd_oxidored_4_C"/>
</dbReference>
<dbReference type="InterPro" id="IPR017896">
    <property type="entry name" value="4Fe4S_Fe-S-bd"/>
</dbReference>
<evidence type="ECO:0000256" key="1">
    <source>
        <dbReference type="ARBA" id="ARBA00001974"/>
    </source>
</evidence>
<evidence type="ECO:0000256" key="7">
    <source>
        <dbReference type="ARBA" id="ARBA00023002"/>
    </source>
</evidence>